<dbReference type="Gene3D" id="3.40.309.10">
    <property type="entry name" value="Aldehyde Dehydrogenase, Chain A, domain 2"/>
    <property type="match status" value="1"/>
</dbReference>
<comment type="caution">
    <text evidence="6">The sequence shown here is derived from an EMBL/GenBank/DDBJ whole genome shotgun (WGS) entry which is preliminary data.</text>
</comment>
<dbReference type="Gene3D" id="3.40.605.10">
    <property type="entry name" value="Aldehyde Dehydrogenase, Chain A, domain 1"/>
    <property type="match status" value="1"/>
</dbReference>
<dbReference type="InterPro" id="IPR015590">
    <property type="entry name" value="Aldehyde_DH_dom"/>
</dbReference>
<feature type="active site" evidence="3">
    <location>
        <position position="273"/>
    </location>
</feature>
<name>A0A3N4ZPD1_9MICO</name>
<feature type="domain" description="Aldehyde dehydrogenase" evidence="5">
    <location>
        <begin position="42"/>
        <end position="500"/>
    </location>
</feature>
<accession>A0A3N4ZPD1</accession>
<organism evidence="6 7">
    <name type="scientific">Myceligenerans xiligouense</name>
    <dbReference type="NCBI Taxonomy" id="253184"/>
    <lineage>
        <taxon>Bacteria</taxon>
        <taxon>Bacillati</taxon>
        <taxon>Actinomycetota</taxon>
        <taxon>Actinomycetes</taxon>
        <taxon>Micrococcales</taxon>
        <taxon>Promicromonosporaceae</taxon>
        <taxon>Myceligenerans</taxon>
    </lineage>
</organism>
<keyword evidence="7" id="KW-1185">Reference proteome</keyword>
<sequence>MIDETPGEAAVGSVFDPERPESTYLLEPELVAPLVARISSSQSAGTHRSTCPFTGGPLATIPVSSSADVTAAVERGRLAQRVWARTDLSVRSRVLDNLARIVLVRQSEVLDLIQLETGKARRSAFDEVGDIAQVARHYAVKARRYLSTDRPAGMIPLVTGVRVQRRPVGVVGAIAPWNYPLTLVLSEALPALVAGNAVVVKPDPQTTLTALWAAEALEEAGLPAGLFQVVAGGRETGEALVDAADHVAFTGSTEAGRKVAARAGERLVGATLELGGKNAIYIADDVDVDTALPGVVRACFASTGQLCLSAERIVVHEAVADEFVAKLVRDVRNLRLGAGLDYTADVGSLTSAAQLTKVSAHVDDAIARGAVVLAGGVHRSDVGPYFYAPTVLDDVPSDALVAREETFGPVVSVTRVRSDDEAVAVMNDSEYGLHMSVWSGDTARARKVADQIEAGSVSINDGYVLTWGSVGAPTGGWKASGLGRRHGRSSVEAMTQTRTVVTARGAGRGLGIETVFALEGAAPSRILSAALEGMRKLRIP</sequence>
<dbReference type="Proteomes" id="UP000280501">
    <property type="component" value="Unassembled WGS sequence"/>
</dbReference>
<proteinExistence type="inferred from homology"/>
<dbReference type="InterPro" id="IPR016162">
    <property type="entry name" value="Ald_DH_N"/>
</dbReference>
<dbReference type="Pfam" id="PF00171">
    <property type="entry name" value="Aldedh"/>
    <property type="match status" value="1"/>
</dbReference>
<dbReference type="InterPro" id="IPR029510">
    <property type="entry name" value="Ald_DH_CS_GLU"/>
</dbReference>
<protein>
    <submittedName>
        <fullName evidence="6">Succinate-semialdehyde dehydrogenase/glutarate-semialdehyde dehydrogenase</fullName>
    </submittedName>
</protein>
<dbReference type="FunFam" id="3.40.309.10:FF:000009">
    <property type="entry name" value="Aldehyde dehydrogenase A"/>
    <property type="match status" value="1"/>
</dbReference>
<evidence type="ECO:0000256" key="4">
    <source>
        <dbReference type="RuleBase" id="RU003345"/>
    </source>
</evidence>
<evidence type="ECO:0000256" key="2">
    <source>
        <dbReference type="ARBA" id="ARBA00023002"/>
    </source>
</evidence>
<dbReference type="InterPro" id="IPR016161">
    <property type="entry name" value="Ald_DH/histidinol_DH"/>
</dbReference>
<keyword evidence="2 4" id="KW-0560">Oxidoreductase</keyword>
<dbReference type="NCBIfam" id="NF006916">
    <property type="entry name" value="PRK09407.1"/>
    <property type="match status" value="1"/>
</dbReference>
<dbReference type="EMBL" id="RKQZ01000001">
    <property type="protein sequence ID" value="RPF22805.1"/>
    <property type="molecule type" value="Genomic_DNA"/>
</dbReference>
<dbReference type="GO" id="GO:0016620">
    <property type="term" value="F:oxidoreductase activity, acting on the aldehyde or oxo group of donors, NAD or NADP as acceptor"/>
    <property type="evidence" value="ECO:0007669"/>
    <property type="project" value="InterPro"/>
</dbReference>
<dbReference type="SUPFAM" id="SSF53720">
    <property type="entry name" value="ALDH-like"/>
    <property type="match status" value="1"/>
</dbReference>
<dbReference type="OrthoDB" id="6882680at2"/>
<dbReference type="PANTHER" id="PTHR11699">
    <property type="entry name" value="ALDEHYDE DEHYDROGENASE-RELATED"/>
    <property type="match status" value="1"/>
</dbReference>
<comment type="similarity">
    <text evidence="1 4">Belongs to the aldehyde dehydrogenase family.</text>
</comment>
<evidence type="ECO:0000313" key="7">
    <source>
        <dbReference type="Proteomes" id="UP000280501"/>
    </source>
</evidence>
<evidence type="ECO:0000259" key="5">
    <source>
        <dbReference type="Pfam" id="PF00171"/>
    </source>
</evidence>
<evidence type="ECO:0000256" key="1">
    <source>
        <dbReference type="ARBA" id="ARBA00009986"/>
    </source>
</evidence>
<dbReference type="InterPro" id="IPR016163">
    <property type="entry name" value="Ald_DH_C"/>
</dbReference>
<gene>
    <name evidence="6" type="ORF">EDD34_3478</name>
</gene>
<reference evidence="6 7" key="1">
    <citation type="submission" date="2018-11" db="EMBL/GenBank/DDBJ databases">
        <title>Sequencing the genomes of 1000 actinobacteria strains.</title>
        <authorList>
            <person name="Klenk H.-P."/>
        </authorList>
    </citation>
    <scope>NUCLEOTIDE SEQUENCE [LARGE SCALE GENOMIC DNA]</scope>
    <source>
        <strain evidence="6 7">DSM 15700</strain>
    </source>
</reference>
<dbReference type="AlphaFoldDB" id="A0A3N4ZPD1"/>
<evidence type="ECO:0000256" key="3">
    <source>
        <dbReference type="PROSITE-ProRule" id="PRU10007"/>
    </source>
</evidence>
<dbReference type="RefSeq" id="WP_123815673.1">
    <property type="nucleotide sequence ID" value="NZ_RKQZ01000001.1"/>
</dbReference>
<evidence type="ECO:0000313" key="6">
    <source>
        <dbReference type="EMBL" id="RPF22805.1"/>
    </source>
</evidence>
<dbReference type="PROSITE" id="PS00687">
    <property type="entry name" value="ALDEHYDE_DEHYDR_GLU"/>
    <property type="match status" value="1"/>
</dbReference>